<evidence type="ECO:0008006" key="3">
    <source>
        <dbReference type="Google" id="ProtNLM"/>
    </source>
</evidence>
<dbReference type="OrthoDB" id="2963168at2759"/>
<dbReference type="PANTHER" id="PTHR14187">
    <property type="entry name" value="ALPHA KINASE/ELONGATION FACTOR 2 KINASE"/>
    <property type="match status" value="1"/>
</dbReference>
<protein>
    <recommendedName>
        <fullName evidence="3">Hsp70 protein</fullName>
    </recommendedName>
</protein>
<sequence>MMAANQPPNDAITIGIDFGTTFSGVAWTYSREPDDIELVTSWDAEMRQCSDVEKAPTQLLCDGDGEGISWGYAIPPDKEPLKWFKLLLIDRKDLPAEIARSSKLQEARNLCNQIYKGPVEIIASFLRCLWIHSLESIKRTIGADMLSQFKLQVVITLPAIWPPYAQQRMRHAAQQSGILDARPTADATTLNFISEPEAAALATIKDLARLSAVNTGDTIVVCDAGGGTVDLISYVFESTEPFVVKECAKGDGDLCGGVFLDEAFLRLVKGKSPQAIWDSVSKADEKKFLNDHWEHTIKPQFENQQRIWPVELPDSCYCSSSRGLRRRVTLELKSTEILSVFSPIARKIEALVNRQVDAILDKYNEGPKYIILVGGFGRSRYLFARLRERFGSTVLQSRGNKPWTAICRGAVIHGLTRQSLYPSIGIKIEARVARKSYGTDFDLPFVEGTHDERDRRWNEINQEYQATRQMHWFLKEGDDVSRRRSIRHDYMRLYPEDAIDAGYIAETIYCATTSPPSSRREDTTVERLCQIEWTRNIATEMLPTYINSIGQVFRELTFQIQMDCDDGMVNFSVYHNGMEVGAQNVEVSFD</sequence>
<dbReference type="PANTHER" id="PTHR14187:SF5">
    <property type="entry name" value="HEAT SHOCK 70 KDA PROTEIN 12A"/>
    <property type="match status" value="1"/>
</dbReference>
<gene>
    <name evidence="1" type="ORF">FSARC_5588</name>
</gene>
<dbReference type="AlphaFoldDB" id="A0A8H4TZ19"/>
<dbReference type="SUPFAM" id="SSF53067">
    <property type="entry name" value="Actin-like ATPase domain"/>
    <property type="match status" value="2"/>
</dbReference>
<name>A0A8H4TZ19_9HYPO</name>
<dbReference type="Proteomes" id="UP000622797">
    <property type="component" value="Unassembled WGS sequence"/>
</dbReference>
<dbReference type="Gene3D" id="3.30.420.40">
    <property type="match status" value="2"/>
</dbReference>
<dbReference type="CDD" id="cd10170">
    <property type="entry name" value="ASKHA_NBD_HSP70"/>
    <property type="match status" value="1"/>
</dbReference>
<reference evidence="1" key="2">
    <citation type="submission" date="2020-05" db="EMBL/GenBank/DDBJ databases">
        <authorList>
            <person name="Kim H.-S."/>
            <person name="Proctor R.H."/>
            <person name="Brown D.W."/>
        </authorList>
    </citation>
    <scope>NUCLEOTIDE SEQUENCE</scope>
    <source>
        <strain evidence="1">NRRL 20472</strain>
    </source>
</reference>
<accession>A0A8H4TZ19</accession>
<dbReference type="InterPro" id="IPR043129">
    <property type="entry name" value="ATPase_NBD"/>
</dbReference>
<comment type="caution">
    <text evidence="1">The sequence shown here is derived from an EMBL/GenBank/DDBJ whole genome shotgun (WGS) entry which is preliminary data.</text>
</comment>
<organism evidence="1 2">
    <name type="scientific">Fusarium sarcochroum</name>
    <dbReference type="NCBI Taxonomy" id="1208366"/>
    <lineage>
        <taxon>Eukaryota</taxon>
        <taxon>Fungi</taxon>
        <taxon>Dikarya</taxon>
        <taxon>Ascomycota</taxon>
        <taxon>Pezizomycotina</taxon>
        <taxon>Sordariomycetes</taxon>
        <taxon>Hypocreomycetidae</taxon>
        <taxon>Hypocreales</taxon>
        <taxon>Nectriaceae</taxon>
        <taxon>Fusarium</taxon>
        <taxon>Fusarium lateritium species complex</taxon>
    </lineage>
</organism>
<reference evidence="1" key="1">
    <citation type="journal article" date="2020" name="BMC Genomics">
        <title>Correction to: Identification and distribution of gene clusters required for synthesis of sphingolipid metabolism inhibitors in diverse species of the filamentous fungus Fusarium.</title>
        <authorList>
            <person name="Kim H.S."/>
            <person name="Lohmar J.M."/>
            <person name="Busman M."/>
            <person name="Brown D.W."/>
            <person name="Naumann T.A."/>
            <person name="Divon H.H."/>
            <person name="Lysoe E."/>
            <person name="Uhlig S."/>
            <person name="Proctor R.H."/>
        </authorList>
    </citation>
    <scope>NUCLEOTIDE SEQUENCE</scope>
    <source>
        <strain evidence="1">NRRL 20472</strain>
    </source>
</reference>
<proteinExistence type="predicted"/>
<evidence type="ECO:0000313" key="2">
    <source>
        <dbReference type="Proteomes" id="UP000622797"/>
    </source>
</evidence>
<keyword evidence="2" id="KW-1185">Reference proteome</keyword>
<evidence type="ECO:0000313" key="1">
    <source>
        <dbReference type="EMBL" id="KAF4966771.1"/>
    </source>
</evidence>
<dbReference type="Gene3D" id="3.90.640.10">
    <property type="entry name" value="Actin, Chain A, domain 4"/>
    <property type="match status" value="1"/>
</dbReference>
<dbReference type="EMBL" id="JABEXW010000272">
    <property type="protein sequence ID" value="KAF4966771.1"/>
    <property type="molecule type" value="Genomic_DNA"/>
</dbReference>